<dbReference type="SUPFAM" id="SSF46565">
    <property type="entry name" value="Chaperone J-domain"/>
    <property type="match status" value="1"/>
</dbReference>
<dbReference type="PROSITE" id="PS50076">
    <property type="entry name" value="DNAJ_2"/>
    <property type="match status" value="1"/>
</dbReference>
<proteinExistence type="predicted"/>
<feature type="domain" description="J" evidence="1">
    <location>
        <begin position="64"/>
        <end position="130"/>
    </location>
</feature>
<name>A0A218W2H0_PUNGR</name>
<reference evidence="4" key="3">
    <citation type="journal article" date="2020" name="Plant Biotechnol. J.">
        <title>The pomegranate (Punica granatum L.) draft genome dissects genetic divergence between soft- and hard-seeded cultivars.</title>
        <authorList>
            <person name="Luo X."/>
            <person name="Li H."/>
            <person name="Wu Z."/>
            <person name="Yao W."/>
            <person name="Zhao P."/>
            <person name="Cao D."/>
            <person name="Yu H."/>
            <person name="Li K."/>
            <person name="Poudel K."/>
            <person name="Zhao D."/>
            <person name="Zhang F."/>
            <person name="Xia X."/>
            <person name="Chen L."/>
            <person name="Wang Q."/>
            <person name="Jing D."/>
            <person name="Cao S."/>
        </authorList>
    </citation>
    <scope>NUCLEOTIDE SEQUENCE [LARGE SCALE GENOMIC DNA]</scope>
</reference>
<dbReference type="PROSITE" id="PS00636">
    <property type="entry name" value="DNAJ_1"/>
    <property type="match status" value="1"/>
</dbReference>
<gene>
    <name evidence="5" type="primary">LOC116201827</name>
    <name evidence="2" type="ORF">CDL15_Pgr013658</name>
</gene>
<dbReference type="InterPro" id="IPR001623">
    <property type="entry name" value="DnaJ_domain"/>
</dbReference>
<organism evidence="2 3">
    <name type="scientific">Punica granatum</name>
    <name type="common">Pomegranate</name>
    <dbReference type="NCBI Taxonomy" id="22663"/>
    <lineage>
        <taxon>Eukaryota</taxon>
        <taxon>Viridiplantae</taxon>
        <taxon>Streptophyta</taxon>
        <taxon>Embryophyta</taxon>
        <taxon>Tracheophyta</taxon>
        <taxon>Spermatophyta</taxon>
        <taxon>Magnoliopsida</taxon>
        <taxon>eudicotyledons</taxon>
        <taxon>Gunneridae</taxon>
        <taxon>Pentapetalae</taxon>
        <taxon>rosids</taxon>
        <taxon>malvids</taxon>
        <taxon>Myrtales</taxon>
        <taxon>Lythraceae</taxon>
        <taxon>Punica</taxon>
    </lineage>
</organism>
<evidence type="ECO:0000313" key="2">
    <source>
        <dbReference type="EMBL" id="OWM66441.1"/>
    </source>
</evidence>
<reference evidence="2" key="2">
    <citation type="submission" date="2017-06" db="EMBL/GenBank/DDBJ databases">
        <title>The pomegranate genome and the genomics of punicalagin biosynthesis.</title>
        <authorList>
            <person name="Xu C."/>
        </authorList>
    </citation>
    <scope>NUCLEOTIDE SEQUENCE [LARGE SCALE GENOMIC DNA]</scope>
    <source>
        <tissue evidence="2">Fresh leaf</tissue>
    </source>
</reference>
<evidence type="ECO:0000259" key="1">
    <source>
        <dbReference type="PROSITE" id="PS50076"/>
    </source>
</evidence>
<dbReference type="GeneID" id="116201827"/>
<dbReference type="PANTHER" id="PTHR44240:SF33">
    <property type="entry name" value="OS03G0244950 PROTEIN"/>
    <property type="match status" value="1"/>
</dbReference>
<dbReference type="RefSeq" id="XP_031389102.1">
    <property type="nucleotide sequence ID" value="XM_031533242.1"/>
</dbReference>
<dbReference type="InterPro" id="IPR018253">
    <property type="entry name" value="DnaJ_domain_CS"/>
</dbReference>
<dbReference type="PANTHER" id="PTHR44240">
    <property type="entry name" value="DNAJ DOMAIN (PROKARYOTIC HEAT SHOCK PROTEIN)-RELATED"/>
    <property type="match status" value="1"/>
</dbReference>
<keyword evidence="4" id="KW-1185">Reference proteome</keyword>
<dbReference type="OrthoDB" id="445556at2759"/>
<dbReference type="EMBL" id="MTKT01005554">
    <property type="protein sequence ID" value="OWM66441.1"/>
    <property type="molecule type" value="Genomic_DNA"/>
</dbReference>
<protein>
    <submittedName>
        <fullName evidence="5">Chaperone protein dnaJ 11, chloroplastic-like</fullName>
    </submittedName>
</protein>
<reference evidence="5" key="4">
    <citation type="submission" date="2025-04" db="UniProtKB">
        <authorList>
            <consortium name="RefSeq"/>
        </authorList>
    </citation>
    <scope>IDENTIFICATION</scope>
    <source>
        <tissue evidence="5">Leaf</tissue>
    </source>
</reference>
<evidence type="ECO:0000313" key="4">
    <source>
        <dbReference type="Proteomes" id="UP000515151"/>
    </source>
</evidence>
<sequence length="158" mass="17389">MLSLSSSPSTILCHSAATCPPRHPRLSRRSVVASATATFTSSRTSSKSHNSPLRSSEMATACASFYEILGIPVAATSEEIKTAYRRLALVCHPDVAAVRRKDAADQFMRIHAAYSTLSDPQKRAVYDGKLYRNSRPLTVVSSGFSSYRGRNWETDQCW</sequence>
<dbReference type="InterPro" id="IPR036869">
    <property type="entry name" value="J_dom_sf"/>
</dbReference>
<evidence type="ECO:0000313" key="3">
    <source>
        <dbReference type="Proteomes" id="UP000197138"/>
    </source>
</evidence>
<dbReference type="CDD" id="cd06257">
    <property type="entry name" value="DnaJ"/>
    <property type="match status" value="1"/>
</dbReference>
<dbReference type="InterPro" id="IPR052276">
    <property type="entry name" value="Diphthamide-biosynth_chaperone"/>
</dbReference>
<dbReference type="AlphaFoldDB" id="A0A218W2H0"/>
<dbReference type="SMART" id="SM00271">
    <property type="entry name" value="DnaJ"/>
    <property type="match status" value="1"/>
</dbReference>
<accession>A0A218W2H0</accession>
<dbReference type="Pfam" id="PF00226">
    <property type="entry name" value="DnaJ"/>
    <property type="match status" value="1"/>
</dbReference>
<dbReference type="PRINTS" id="PR00625">
    <property type="entry name" value="JDOMAIN"/>
</dbReference>
<evidence type="ECO:0000313" key="5">
    <source>
        <dbReference type="RefSeq" id="XP_031389102.1"/>
    </source>
</evidence>
<reference evidence="3" key="1">
    <citation type="journal article" date="2017" name="Plant J.">
        <title>The pomegranate (Punica granatum L.) genome and the genomics of punicalagin biosynthesis.</title>
        <authorList>
            <person name="Qin G."/>
            <person name="Xu C."/>
            <person name="Ming R."/>
            <person name="Tang H."/>
            <person name="Guyot R."/>
            <person name="Kramer E.M."/>
            <person name="Hu Y."/>
            <person name="Yi X."/>
            <person name="Qi Y."/>
            <person name="Xu X."/>
            <person name="Gao Z."/>
            <person name="Pan H."/>
            <person name="Jian J."/>
            <person name="Tian Y."/>
            <person name="Yue Z."/>
            <person name="Xu Y."/>
        </authorList>
    </citation>
    <scope>NUCLEOTIDE SEQUENCE [LARGE SCALE GENOMIC DNA]</scope>
    <source>
        <strain evidence="3">cv. Dabenzi</strain>
    </source>
</reference>
<dbReference type="Proteomes" id="UP000515151">
    <property type="component" value="Chromosome 3"/>
</dbReference>
<dbReference type="Proteomes" id="UP000197138">
    <property type="component" value="Unassembled WGS sequence"/>
</dbReference>
<dbReference type="Gene3D" id="1.10.287.110">
    <property type="entry name" value="DnaJ domain"/>
    <property type="match status" value="1"/>
</dbReference>